<proteinExistence type="predicted"/>
<dbReference type="InterPro" id="IPR046847">
    <property type="entry name" value="Xre-like_HTH"/>
</dbReference>
<feature type="domain" description="Antitoxin Xre/MbcA/ParS-like toxin-binding" evidence="1">
    <location>
        <begin position="94"/>
        <end position="140"/>
    </location>
</feature>
<keyword evidence="4" id="KW-1185">Reference proteome</keyword>
<dbReference type="EMBL" id="JAUKPO010000022">
    <property type="protein sequence ID" value="MDO1449822.1"/>
    <property type="molecule type" value="Genomic_DNA"/>
</dbReference>
<dbReference type="Proteomes" id="UP001168528">
    <property type="component" value="Unassembled WGS sequence"/>
</dbReference>
<feature type="domain" description="Antitoxin Xre-like helix-turn-helix" evidence="2">
    <location>
        <begin position="35"/>
        <end position="87"/>
    </location>
</feature>
<dbReference type="RefSeq" id="WP_302040625.1">
    <property type="nucleotide sequence ID" value="NZ_JAUKPO010000022.1"/>
</dbReference>
<dbReference type="Pfam" id="PF09722">
    <property type="entry name" value="Xre_MbcA_ParS_C"/>
    <property type="match status" value="1"/>
</dbReference>
<dbReference type="Pfam" id="PF20432">
    <property type="entry name" value="Xre-like-HTH"/>
    <property type="match status" value="1"/>
</dbReference>
<evidence type="ECO:0000313" key="3">
    <source>
        <dbReference type="EMBL" id="MDO1449822.1"/>
    </source>
</evidence>
<dbReference type="InterPro" id="IPR011979">
    <property type="entry name" value="Antitox_Xre"/>
</dbReference>
<evidence type="ECO:0000259" key="2">
    <source>
        <dbReference type="Pfam" id="PF20432"/>
    </source>
</evidence>
<accession>A0ABT8RCI8</accession>
<reference evidence="3" key="1">
    <citation type="submission" date="2023-07" db="EMBL/GenBank/DDBJ databases">
        <title>The genome sequence of Rhodocytophaga aerolata KACC 12507.</title>
        <authorList>
            <person name="Zhang X."/>
        </authorList>
    </citation>
    <scope>NUCLEOTIDE SEQUENCE</scope>
    <source>
        <strain evidence="3">KACC 12507</strain>
    </source>
</reference>
<name>A0ABT8RCI8_9BACT</name>
<comment type="caution">
    <text evidence="3">The sequence shown here is derived from an EMBL/GenBank/DDBJ whole genome shotgun (WGS) entry which is preliminary data.</text>
</comment>
<dbReference type="InterPro" id="IPR024467">
    <property type="entry name" value="Xre/MbcA/ParS-like_toxin-bd"/>
</dbReference>
<organism evidence="3 4">
    <name type="scientific">Rhodocytophaga aerolata</name>
    <dbReference type="NCBI Taxonomy" id="455078"/>
    <lineage>
        <taxon>Bacteria</taxon>
        <taxon>Pseudomonadati</taxon>
        <taxon>Bacteroidota</taxon>
        <taxon>Cytophagia</taxon>
        <taxon>Cytophagales</taxon>
        <taxon>Rhodocytophagaceae</taxon>
        <taxon>Rhodocytophaga</taxon>
    </lineage>
</organism>
<protein>
    <submittedName>
        <fullName evidence="3">DUF2384 domain-containing protein</fullName>
    </submittedName>
</protein>
<sequence>MLLQTMVELMGGRQVIKEPIGNSLDFMELCRCEQIPVDALRSIGRLMNFTNKQMSDMLGICERTLQRRFQAQGTLSNDEAEKTFHIAKVIARGMEVYGNLEDFSSFLHSASRALGERKPIELMCSSIGRDELLHHLGRIECIPSLYKPETSELPASWLPGYLE</sequence>
<evidence type="ECO:0000259" key="1">
    <source>
        <dbReference type="Pfam" id="PF09722"/>
    </source>
</evidence>
<evidence type="ECO:0000313" key="4">
    <source>
        <dbReference type="Proteomes" id="UP001168528"/>
    </source>
</evidence>
<gene>
    <name evidence="3" type="ORF">Q0590_26320</name>
</gene>
<dbReference type="NCBIfam" id="TIGR02293">
    <property type="entry name" value="TAS_TIGR02293"/>
    <property type="match status" value="1"/>
</dbReference>